<proteinExistence type="predicted"/>
<reference evidence="3" key="1">
    <citation type="submission" date="2016-10" db="EMBL/GenBank/DDBJ databases">
        <authorList>
            <person name="Varghese N."/>
            <person name="Submissions S."/>
        </authorList>
    </citation>
    <scope>NUCLEOTIDE SEQUENCE [LARGE SCALE GENOMIC DNA]</scope>
    <source>
        <strain evidence="3">CGMCC 4.7042</strain>
    </source>
</reference>
<gene>
    <name evidence="2" type="ORF">SAMN05444921_12682</name>
</gene>
<accession>A0A1H0B6K2</accession>
<evidence type="ECO:0000256" key="1">
    <source>
        <dbReference type="SAM" id="MobiDB-lite"/>
    </source>
</evidence>
<sequence length="85" mass="8846">MPNAGTAGFQLLRLDGFSDVAGELFRGAMPTVLSCVFAAGTASAMTRPSTWTARPRLRPGTRFAPSRPVGEAGTPAATWALLRPG</sequence>
<evidence type="ECO:0000313" key="2">
    <source>
        <dbReference type="EMBL" id="SDN41249.1"/>
    </source>
</evidence>
<dbReference type="AlphaFoldDB" id="A0A1H0B6K2"/>
<keyword evidence="3" id="KW-1185">Reference proteome</keyword>
<protein>
    <submittedName>
        <fullName evidence="2">Uncharacterized protein</fullName>
    </submittedName>
</protein>
<evidence type="ECO:0000313" key="3">
    <source>
        <dbReference type="Proteomes" id="UP000199063"/>
    </source>
</evidence>
<dbReference type="STRING" id="1196353.SAMN05444921_12682"/>
<name>A0A1H0B6K2_9ACTN</name>
<dbReference type="Proteomes" id="UP000199063">
    <property type="component" value="Unassembled WGS sequence"/>
</dbReference>
<feature type="region of interest" description="Disordered" evidence="1">
    <location>
        <begin position="52"/>
        <end position="72"/>
    </location>
</feature>
<organism evidence="2 3">
    <name type="scientific">Streptomyces wuyuanensis</name>
    <dbReference type="NCBI Taxonomy" id="1196353"/>
    <lineage>
        <taxon>Bacteria</taxon>
        <taxon>Bacillati</taxon>
        <taxon>Actinomycetota</taxon>
        <taxon>Actinomycetes</taxon>
        <taxon>Kitasatosporales</taxon>
        <taxon>Streptomycetaceae</taxon>
        <taxon>Streptomyces</taxon>
    </lineage>
</organism>
<dbReference type="EMBL" id="FNHI01000026">
    <property type="protein sequence ID" value="SDN41249.1"/>
    <property type="molecule type" value="Genomic_DNA"/>
</dbReference>